<feature type="active site" description="Charge relay system" evidence="5">
    <location>
        <position position="194"/>
    </location>
</feature>
<dbReference type="Pfam" id="PF04151">
    <property type="entry name" value="PPC"/>
    <property type="match status" value="1"/>
</dbReference>
<dbReference type="InterPro" id="IPR007280">
    <property type="entry name" value="Peptidase_C_arc/bac"/>
</dbReference>
<dbReference type="SUPFAM" id="SSF52743">
    <property type="entry name" value="Subtilisin-like"/>
    <property type="match status" value="1"/>
</dbReference>
<dbReference type="InterPro" id="IPR022398">
    <property type="entry name" value="Peptidase_S8_His-AS"/>
</dbReference>
<evidence type="ECO:0000313" key="9">
    <source>
        <dbReference type="Proteomes" id="UP000318864"/>
    </source>
</evidence>
<dbReference type="PROSITE" id="PS00138">
    <property type="entry name" value="SUBTILASE_SER"/>
    <property type="match status" value="1"/>
</dbReference>
<dbReference type="InterPro" id="IPR023828">
    <property type="entry name" value="Peptidase_S8_Ser-AS"/>
</dbReference>
<dbReference type="InterPro" id="IPR050131">
    <property type="entry name" value="Peptidase_S8_subtilisin-like"/>
</dbReference>
<dbReference type="SMART" id="SM00060">
    <property type="entry name" value="FN3"/>
    <property type="match status" value="1"/>
</dbReference>
<keyword evidence="2 5" id="KW-0645">Protease</keyword>
<dbReference type="PROSITE" id="PS51318">
    <property type="entry name" value="TAT"/>
    <property type="match status" value="1"/>
</dbReference>
<accession>A0A4S3THG6</accession>
<dbReference type="GO" id="GO:0006508">
    <property type="term" value="P:proteolysis"/>
    <property type="evidence" value="ECO:0007669"/>
    <property type="project" value="UniProtKB-KW"/>
</dbReference>
<dbReference type="Gene3D" id="2.60.120.380">
    <property type="match status" value="1"/>
</dbReference>
<dbReference type="PROSITE" id="PS51892">
    <property type="entry name" value="SUBTILASE"/>
    <property type="match status" value="1"/>
</dbReference>
<gene>
    <name evidence="8" type="ORF">D8Y22_18695</name>
</gene>
<feature type="compositionally biased region" description="Acidic residues" evidence="6">
    <location>
        <begin position="537"/>
        <end position="550"/>
    </location>
</feature>
<dbReference type="RefSeq" id="WP_141466178.1">
    <property type="nucleotide sequence ID" value="NZ_RBZW01000066.1"/>
</dbReference>
<dbReference type="InterPro" id="IPR006311">
    <property type="entry name" value="TAT_signal"/>
</dbReference>
<evidence type="ECO:0000256" key="1">
    <source>
        <dbReference type="ARBA" id="ARBA00011073"/>
    </source>
</evidence>
<dbReference type="EMBL" id="RBZW01000066">
    <property type="protein sequence ID" value="THE63332.1"/>
    <property type="molecule type" value="Genomic_DNA"/>
</dbReference>
<feature type="active site" description="Charge relay system" evidence="5">
    <location>
        <position position="346"/>
    </location>
</feature>
<feature type="region of interest" description="Disordered" evidence="6">
    <location>
        <begin position="697"/>
        <end position="716"/>
    </location>
</feature>
<protein>
    <submittedName>
        <fullName evidence="8">Peptidase S8</fullName>
    </submittedName>
</protein>
<dbReference type="PANTHER" id="PTHR43806">
    <property type="entry name" value="PEPTIDASE S8"/>
    <property type="match status" value="1"/>
</dbReference>
<feature type="compositionally biased region" description="Basic and acidic residues" evidence="6">
    <location>
        <begin position="522"/>
        <end position="536"/>
    </location>
</feature>
<evidence type="ECO:0000256" key="3">
    <source>
        <dbReference type="ARBA" id="ARBA00022801"/>
    </source>
</evidence>
<dbReference type="InterPro" id="IPR036852">
    <property type="entry name" value="Peptidase_S8/S53_dom_sf"/>
</dbReference>
<dbReference type="SUPFAM" id="SSF89260">
    <property type="entry name" value="Collagen-binding domain"/>
    <property type="match status" value="1"/>
</dbReference>
<feature type="active site" description="Charge relay system" evidence="5">
    <location>
        <position position="156"/>
    </location>
</feature>
<dbReference type="OrthoDB" id="341609at2157"/>
<dbReference type="CDD" id="cd00063">
    <property type="entry name" value="FN3"/>
    <property type="match status" value="1"/>
</dbReference>
<comment type="similarity">
    <text evidence="1 5">Belongs to the peptidase S8 family.</text>
</comment>
<evidence type="ECO:0000259" key="7">
    <source>
        <dbReference type="PROSITE" id="PS50853"/>
    </source>
</evidence>
<organism evidence="8 9">
    <name type="scientific">Salinadaptatus halalkaliphilus</name>
    <dbReference type="NCBI Taxonomy" id="2419781"/>
    <lineage>
        <taxon>Archaea</taxon>
        <taxon>Methanobacteriati</taxon>
        <taxon>Methanobacteriota</taxon>
        <taxon>Stenosarchaea group</taxon>
        <taxon>Halobacteria</taxon>
        <taxon>Halobacteriales</taxon>
        <taxon>Natrialbaceae</taxon>
        <taxon>Salinadaptatus</taxon>
    </lineage>
</organism>
<evidence type="ECO:0000256" key="6">
    <source>
        <dbReference type="SAM" id="MobiDB-lite"/>
    </source>
</evidence>
<comment type="caution">
    <text evidence="8">The sequence shown here is derived from an EMBL/GenBank/DDBJ whole genome shotgun (WGS) entry which is preliminary data.</text>
</comment>
<dbReference type="PRINTS" id="PR00723">
    <property type="entry name" value="SUBTILISIN"/>
</dbReference>
<dbReference type="GO" id="GO:0004252">
    <property type="term" value="F:serine-type endopeptidase activity"/>
    <property type="evidence" value="ECO:0007669"/>
    <property type="project" value="UniProtKB-UniRule"/>
</dbReference>
<feature type="compositionally biased region" description="Polar residues" evidence="6">
    <location>
        <begin position="698"/>
        <end position="710"/>
    </location>
</feature>
<keyword evidence="3 5" id="KW-0378">Hydrolase</keyword>
<dbReference type="SUPFAM" id="SSF49265">
    <property type="entry name" value="Fibronectin type III"/>
    <property type="match status" value="1"/>
</dbReference>
<dbReference type="InterPro" id="IPR003961">
    <property type="entry name" value="FN3_dom"/>
</dbReference>
<sequence length="748" mass="78661">MQPDDDLNSNRRSVLKAAGLFGAFFGSSGVASASEDADDQSTATELLVGVSASVPDTEAVVARALSDGDVVHTNETLHYATIELPENTPDEAKAQILDALEGIDDIEYVEENATLESFETPNDPYYSQQYAPQQVDCDGAWDRTWGDSDVVLSIVDQGVQYDHENIAENMDDRIGAVFAGRGSDPYPVNSSETHGTIVGGIAGAGTNNGTGQAGVSNCSMLSARALNANGAGSLADIADAIQWSADQGADVINLSLGSASSWRTLANACSYAYSQDCLLVAAAGNEGGRVSYPAAYNSVVAVSAITSNDRLASYSNRGPEIDLTAPGSGVLSTTLYDNYTYATGTSMAAPVVAGVAGLVRSRFPDLSSEELREHLQETATDIGLSSYAQGHGRVDAGAAVNTVPDGHEPDDGNDEDEQDDGDDGDELPNNLLAVVTEPDAYLAEYEFTADGPVEFADAPYESPSGGNIEGGTYSGVDTIDEDDGTWDVSGITGGGHGDAFTVDGPVTSIDLDQPDVTWLELGGERLSPEEIIKETGGDDEDDEDDDDDLEQPAPPEELEAVAVDETRIELEWQSDPNAASYVVAVDGDAAVKTTDAGATVEDLEPETTYELGVSAVGPDGVETDPATLEVTTDAAERECGTETETTSTQGTLTSGWWGYRDRWTYSFKTDEPCELTISIDGPANADFDLYVRRDGSYPSRSSYHEASTGSGADEAVTIDVSDDDSVTILVYAEDGSGSYRLTIDEKGR</sequence>
<proteinExistence type="inferred from homology"/>
<dbReference type="InterPro" id="IPR000209">
    <property type="entry name" value="Peptidase_S8/S53_dom"/>
</dbReference>
<feature type="domain" description="Fibronectin type-III" evidence="7">
    <location>
        <begin position="554"/>
        <end position="635"/>
    </location>
</feature>
<dbReference type="PANTHER" id="PTHR43806:SF11">
    <property type="entry name" value="CEREVISIN-RELATED"/>
    <property type="match status" value="1"/>
</dbReference>
<evidence type="ECO:0000256" key="5">
    <source>
        <dbReference type="PROSITE-ProRule" id="PRU01240"/>
    </source>
</evidence>
<evidence type="ECO:0000256" key="4">
    <source>
        <dbReference type="ARBA" id="ARBA00022825"/>
    </source>
</evidence>
<dbReference type="InterPro" id="IPR015500">
    <property type="entry name" value="Peptidase_S8_subtilisin-rel"/>
</dbReference>
<evidence type="ECO:0000313" key="8">
    <source>
        <dbReference type="EMBL" id="THE63332.1"/>
    </source>
</evidence>
<evidence type="ECO:0000256" key="2">
    <source>
        <dbReference type="ARBA" id="ARBA00022670"/>
    </source>
</evidence>
<dbReference type="AlphaFoldDB" id="A0A4S3THG6"/>
<dbReference type="Pfam" id="PF00082">
    <property type="entry name" value="Peptidase_S8"/>
    <property type="match status" value="1"/>
</dbReference>
<feature type="region of interest" description="Disordered" evidence="6">
    <location>
        <begin position="520"/>
        <end position="555"/>
    </location>
</feature>
<dbReference type="InterPro" id="IPR013783">
    <property type="entry name" value="Ig-like_fold"/>
</dbReference>
<dbReference type="PROSITE" id="PS00137">
    <property type="entry name" value="SUBTILASE_HIS"/>
    <property type="match status" value="1"/>
</dbReference>
<feature type="region of interest" description="Disordered" evidence="6">
    <location>
        <begin position="398"/>
        <end position="429"/>
    </location>
</feature>
<dbReference type="Gene3D" id="3.40.50.200">
    <property type="entry name" value="Peptidase S8/S53 domain"/>
    <property type="match status" value="1"/>
</dbReference>
<dbReference type="Proteomes" id="UP000318864">
    <property type="component" value="Unassembled WGS sequence"/>
</dbReference>
<reference evidence="8 9" key="1">
    <citation type="submission" date="2018-10" db="EMBL/GenBank/DDBJ databases">
        <title>Natronolimnobius sp. XQ-INN 246 isolated from Inner Mongolia Autonomous Region of China.</title>
        <authorList>
            <person name="Xue Q."/>
        </authorList>
    </citation>
    <scope>NUCLEOTIDE SEQUENCE [LARGE SCALE GENOMIC DNA]</scope>
    <source>
        <strain evidence="8 9">XQ-INN 246</strain>
    </source>
</reference>
<name>A0A4S3THG6_9EURY</name>
<keyword evidence="4 5" id="KW-0720">Serine protease</keyword>
<keyword evidence="9" id="KW-1185">Reference proteome</keyword>
<dbReference type="PROSITE" id="PS50853">
    <property type="entry name" value="FN3"/>
    <property type="match status" value="1"/>
</dbReference>
<dbReference type="InterPro" id="IPR036116">
    <property type="entry name" value="FN3_sf"/>
</dbReference>
<feature type="compositionally biased region" description="Acidic residues" evidence="6">
    <location>
        <begin position="411"/>
        <end position="426"/>
    </location>
</feature>
<dbReference type="Gene3D" id="2.60.40.10">
    <property type="entry name" value="Immunoglobulins"/>
    <property type="match status" value="1"/>
</dbReference>